<evidence type="ECO:0000313" key="2">
    <source>
        <dbReference type="Proteomes" id="UP000030689"/>
    </source>
</evidence>
<keyword evidence="2" id="KW-1185">Reference proteome</keyword>
<dbReference type="Gramene" id="ESQ53702">
    <property type="protein sequence ID" value="ESQ53702"/>
    <property type="gene ID" value="EUTSA_v10026744mg"/>
</dbReference>
<organism evidence="1 2">
    <name type="scientific">Eutrema salsugineum</name>
    <name type="common">Saltwater cress</name>
    <name type="synonym">Sisymbrium salsugineum</name>
    <dbReference type="NCBI Taxonomy" id="72664"/>
    <lineage>
        <taxon>Eukaryota</taxon>
        <taxon>Viridiplantae</taxon>
        <taxon>Streptophyta</taxon>
        <taxon>Embryophyta</taxon>
        <taxon>Tracheophyta</taxon>
        <taxon>Spermatophyta</taxon>
        <taxon>Magnoliopsida</taxon>
        <taxon>eudicotyledons</taxon>
        <taxon>Gunneridae</taxon>
        <taxon>Pentapetalae</taxon>
        <taxon>rosids</taxon>
        <taxon>malvids</taxon>
        <taxon>Brassicales</taxon>
        <taxon>Brassicaceae</taxon>
        <taxon>Eutremeae</taxon>
        <taxon>Eutrema</taxon>
    </lineage>
</organism>
<dbReference type="EMBL" id="KI517384">
    <property type="protein sequence ID" value="ESQ53702.1"/>
    <property type="molecule type" value="Genomic_DNA"/>
</dbReference>
<proteinExistence type="predicted"/>
<dbReference type="Proteomes" id="UP000030689">
    <property type="component" value="Unassembled WGS sequence"/>
</dbReference>
<evidence type="ECO:0000313" key="1">
    <source>
        <dbReference type="EMBL" id="ESQ53702.1"/>
    </source>
</evidence>
<accession>V4MEN0</accession>
<protein>
    <submittedName>
        <fullName evidence="1">Uncharacterized protein</fullName>
    </submittedName>
</protein>
<name>V4MEN0_EUTSA</name>
<gene>
    <name evidence="1" type="ORF">EUTSA_v10026744mg</name>
</gene>
<reference evidence="1 2" key="1">
    <citation type="journal article" date="2013" name="Front. Plant Sci.">
        <title>The Reference Genome of the Halophytic Plant Eutrema salsugineum.</title>
        <authorList>
            <person name="Yang R."/>
            <person name="Jarvis D.E."/>
            <person name="Chen H."/>
            <person name="Beilstein M.A."/>
            <person name="Grimwood J."/>
            <person name="Jenkins J."/>
            <person name="Shu S."/>
            <person name="Prochnik S."/>
            <person name="Xin M."/>
            <person name="Ma C."/>
            <person name="Schmutz J."/>
            <person name="Wing R.A."/>
            <person name="Mitchell-Olds T."/>
            <person name="Schumaker K.S."/>
            <person name="Wang X."/>
        </authorList>
    </citation>
    <scope>NUCLEOTIDE SEQUENCE [LARGE SCALE GENOMIC DNA]</scope>
</reference>
<sequence>MKRTPDIMELEIVKSEERPNNVCKFLVPDGTQHNTTNEFFLGHPFFKVSICFKMIDAHTSAFKYR</sequence>
<dbReference type="AlphaFoldDB" id="V4MEN0"/>
<dbReference type="KEGG" id="eus:EUTSA_v10026744mg"/>